<evidence type="ECO:0000313" key="1">
    <source>
        <dbReference type="EMBL" id="KIM81829.1"/>
    </source>
</evidence>
<dbReference type="HOGENOM" id="CLU_3088046_0_0_1"/>
<protein>
    <submittedName>
        <fullName evidence="1">Uncharacterized protein</fullName>
    </submittedName>
</protein>
<reference evidence="1 2" key="1">
    <citation type="submission" date="2014-04" db="EMBL/GenBank/DDBJ databases">
        <authorList>
            <consortium name="DOE Joint Genome Institute"/>
            <person name="Kuo A."/>
            <person name="Tarkka M."/>
            <person name="Buscot F."/>
            <person name="Kohler A."/>
            <person name="Nagy L.G."/>
            <person name="Floudas D."/>
            <person name="Copeland A."/>
            <person name="Barry K.W."/>
            <person name="Cichocki N."/>
            <person name="Veneault-Fourrey C."/>
            <person name="LaButti K."/>
            <person name="Lindquist E.A."/>
            <person name="Lipzen A."/>
            <person name="Lundell T."/>
            <person name="Morin E."/>
            <person name="Murat C."/>
            <person name="Sun H."/>
            <person name="Tunlid A."/>
            <person name="Henrissat B."/>
            <person name="Grigoriev I.V."/>
            <person name="Hibbett D.S."/>
            <person name="Martin F."/>
            <person name="Nordberg H.P."/>
            <person name="Cantor M.N."/>
            <person name="Hua S.X."/>
        </authorList>
    </citation>
    <scope>NUCLEOTIDE SEQUENCE [LARGE SCALE GENOMIC DNA]</scope>
    <source>
        <strain evidence="1 2">F 1598</strain>
    </source>
</reference>
<gene>
    <name evidence="1" type="ORF">PILCRDRAFT_821188</name>
</gene>
<name>A0A0C3FQ36_PILCF</name>
<dbReference type="Proteomes" id="UP000054166">
    <property type="component" value="Unassembled WGS sequence"/>
</dbReference>
<organism evidence="1 2">
    <name type="scientific">Piloderma croceum (strain F 1598)</name>
    <dbReference type="NCBI Taxonomy" id="765440"/>
    <lineage>
        <taxon>Eukaryota</taxon>
        <taxon>Fungi</taxon>
        <taxon>Dikarya</taxon>
        <taxon>Basidiomycota</taxon>
        <taxon>Agaricomycotina</taxon>
        <taxon>Agaricomycetes</taxon>
        <taxon>Agaricomycetidae</taxon>
        <taxon>Atheliales</taxon>
        <taxon>Atheliaceae</taxon>
        <taxon>Piloderma</taxon>
    </lineage>
</organism>
<accession>A0A0C3FQ36</accession>
<sequence length="52" mass="6095">MSHAMLVDTPVELRNEVIFGLFGANKGSRKLRRIQQLDQQLAWYGVEKNWYS</sequence>
<reference evidence="2" key="2">
    <citation type="submission" date="2015-01" db="EMBL/GenBank/DDBJ databases">
        <title>Evolutionary Origins and Diversification of the Mycorrhizal Mutualists.</title>
        <authorList>
            <consortium name="DOE Joint Genome Institute"/>
            <consortium name="Mycorrhizal Genomics Consortium"/>
            <person name="Kohler A."/>
            <person name="Kuo A."/>
            <person name="Nagy L.G."/>
            <person name="Floudas D."/>
            <person name="Copeland A."/>
            <person name="Barry K.W."/>
            <person name="Cichocki N."/>
            <person name="Veneault-Fourrey C."/>
            <person name="LaButti K."/>
            <person name="Lindquist E.A."/>
            <person name="Lipzen A."/>
            <person name="Lundell T."/>
            <person name="Morin E."/>
            <person name="Murat C."/>
            <person name="Riley R."/>
            <person name="Ohm R."/>
            <person name="Sun H."/>
            <person name="Tunlid A."/>
            <person name="Henrissat B."/>
            <person name="Grigoriev I.V."/>
            <person name="Hibbett D.S."/>
            <person name="Martin F."/>
        </authorList>
    </citation>
    <scope>NUCLEOTIDE SEQUENCE [LARGE SCALE GENOMIC DNA]</scope>
    <source>
        <strain evidence="2">F 1598</strain>
    </source>
</reference>
<keyword evidence="2" id="KW-1185">Reference proteome</keyword>
<evidence type="ECO:0000313" key="2">
    <source>
        <dbReference type="Proteomes" id="UP000054166"/>
    </source>
</evidence>
<dbReference type="InParanoid" id="A0A0C3FQ36"/>
<dbReference type="AlphaFoldDB" id="A0A0C3FQ36"/>
<proteinExistence type="predicted"/>
<dbReference type="EMBL" id="KN832997">
    <property type="protein sequence ID" value="KIM81829.1"/>
    <property type="molecule type" value="Genomic_DNA"/>
</dbReference>